<dbReference type="PANTHER" id="PTHR19282">
    <property type="entry name" value="TETRASPANIN"/>
    <property type="match status" value="1"/>
</dbReference>
<organism evidence="6 7">
    <name type="scientific">Boothiomyces macroporosus</name>
    <dbReference type="NCBI Taxonomy" id="261099"/>
    <lineage>
        <taxon>Eukaryota</taxon>
        <taxon>Fungi</taxon>
        <taxon>Fungi incertae sedis</taxon>
        <taxon>Chytridiomycota</taxon>
        <taxon>Chytridiomycota incertae sedis</taxon>
        <taxon>Chytridiomycetes</taxon>
        <taxon>Rhizophydiales</taxon>
        <taxon>Terramycetaceae</taxon>
        <taxon>Boothiomyces</taxon>
    </lineage>
</organism>
<evidence type="ECO:0000256" key="3">
    <source>
        <dbReference type="ARBA" id="ARBA00022989"/>
    </source>
</evidence>
<evidence type="ECO:0000256" key="5">
    <source>
        <dbReference type="SAM" id="Phobius"/>
    </source>
</evidence>
<evidence type="ECO:0000313" key="7">
    <source>
        <dbReference type="Proteomes" id="UP001210925"/>
    </source>
</evidence>
<evidence type="ECO:0000313" key="6">
    <source>
        <dbReference type="EMBL" id="KAJ3254680.1"/>
    </source>
</evidence>
<dbReference type="Proteomes" id="UP001210925">
    <property type="component" value="Unassembled WGS sequence"/>
</dbReference>
<dbReference type="EMBL" id="JADGKB010000080">
    <property type="protein sequence ID" value="KAJ3254680.1"/>
    <property type="molecule type" value="Genomic_DNA"/>
</dbReference>
<dbReference type="GO" id="GO:0005886">
    <property type="term" value="C:plasma membrane"/>
    <property type="evidence" value="ECO:0007669"/>
    <property type="project" value="TreeGrafter"/>
</dbReference>
<accession>A0AAD5UGQ1</accession>
<keyword evidence="3 5" id="KW-1133">Transmembrane helix</keyword>
<feature type="transmembrane region" description="Helical" evidence="5">
    <location>
        <begin position="65"/>
        <end position="87"/>
    </location>
</feature>
<comment type="subcellular location">
    <subcellularLocation>
        <location evidence="1">Membrane</location>
        <topology evidence="1">Multi-pass membrane protein</topology>
    </subcellularLocation>
</comment>
<evidence type="ECO:0000256" key="2">
    <source>
        <dbReference type="ARBA" id="ARBA00022692"/>
    </source>
</evidence>
<sequence length="155" mass="16425">MPLLSKIGTFSFDKDTACGTTSFVFAKNLMLVINFLSMLAGLILIGGGGYIISNNTTDIVGLSSGIASAAIAIGVIVSIVSFLGCFGAANEKGMLLKTYFVLLIILVILEVSIGAAAYAQRDEISGVLETSWVLEVEKHPNSTEINNIERLVNTY</sequence>
<comment type="caution">
    <text evidence="6">The sequence shown here is derived from an EMBL/GenBank/DDBJ whole genome shotgun (WGS) entry which is preliminary data.</text>
</comment>
<evidence type="ECO:0000256" key="1">
    <source>
        <dbReference type="ARBA" id="ARBA00004141"/>
    </source>
</evidence>
<dbReference type="PANTHER" id="PTHR19282:SF544">
    <property type="entry name" value="TETRASPANIN"/>
    <property type="match status" value="1"/>
</dbReference>
<dbReference type="AlphaFoldDB" id="A0AAD5UGQ1"/>
<gene>
    <name evidence="6" type="ORF">HK103_007019</name>
</gene>
<reference evidence="6" key="1">
    <citation type="submission" date="2020-05" db="EMBL/GenBank/DDBJ databases">
        <title>Phylogenomic resolution of chytrid fungi.</title>
        <authorList>
            <person name="Stajich J.E."/>
            <person name="Amses K."/>
            <person name="Simmons R."/>
            <person name="Seto K."/>
            <person name="Myers J."/>
            <person name="Bonds A."/>
            <person name="Quandt C.A."/>
            <person name="Barry K."/>
            <person name="Liu P."/>
            <person name="Grigoriev I."/>
            <person name="Longcore J.E."/>
            <person name="James T.Y."/>
        </authorList>
    </citation>
    <scope>NUCLEOTIDE SEQUENCE</scope>
    <source>
        <strain evidence="6">PLAUS21</strain>
    </source>
</reference>
<protein>
    <recommendedName>
        <fullName evidence="8">Tetraspanin</fullName>
    </recommendedName>
</protein>
<keyword evidence="2 5" id="KW-0812">Transmembrane</keyword>
<dbReference type="PRINTS" id="PR00259">
    <property type="entry name" value="TMFOUR"/>
</dbReference>
<name>A0AAD5UGQ1_9FUNG</name>
<evidence type="ECO:0000256" key="4">
    <source>
        <dbReference type="ARBA" id="ARBA00023136"/>
    </source>
</evidence>
<dbReference type="Pfam" id="PF00335">
    <property type="entry name" value="Tetraspanin"/>
    <property type="match status" value="1"/>
</dbReference>
<feature type="transmembrane region" description="Helical" evidence="5">
    <location>
        <begin position="31"/>
        <end position="53"/>
    </location>
</feature>
<evidence type="ECO:0008006" key="8">
    <source>
        <dbReference type="Google" id="ProtNLM"/>
    </source>
</evidence>
<keyword evidence="4 5" id="KW-0472">Membrane</keyword>
<proteinExistence type="predicted"/>
<feature type="transmembrane region" description="Helical" evidence="5">
    <location>
        <begin position="99"/>
        <end position="119"/>
    </location>
</feature>
<keyword evidence="7" id="KW-1185">Reference proteome</keyword>
<dbReference type="InterPro" id="IPR018499">
    <property type="entry name" value="Tetraspanin/Peripherin"/>
</dbReference>